<dbReference type="GO" id="GO:0006412">
    <property type="term" value="P:translation"/>
    <property type="evidence" value="ECO:0007669"/>
    <property type="project" value="UniProtKB-UniRule"/>
</dbReference>
<keyword evidence="2 5" id="KW-0689">Ribosomal protein</keyword>
<comment type="similarity">
    <text evidence="1 5">Belongs to the eukaryotic ribosomal protein eL31 family.</text>
</comment>
<dbReference type="GO" id="GO:1990904">
    <property type="term" value="C:ribonucleoprotein complex"/>
    <property type="evidence" value="ECO:0007669"/>
    <property type="project" value="UniProtKB-KW"/>
</dbReference>
<dbReference type="Proteomes" id="UP000001137">
    <property type="component" value="Chromosome"/>
</dbReference>
<evidence type="ECO:0000313" key="6">
    <source>
        <dbReference type="EMBL" id="ABW01050.1"/>
    </source>
</evidence>
<dbReference type="InterPro" id="IPR000054">
    <property type="entry name" value="Ribosomal_eL31"/>
</dbReference>
<dbReference type="OrthoDB" id="10127at2157"/>
<evidence type="ECO:0000256" key="2">
    <source>
        <dbReference type="ARBA" id="ARBA00022980"/>
    </source>
</evidence>
<dbReference type="NCBIfam" id="NF002258">
    <property type="entry name" value="PRK01192.1-1"/>
    <property type="match status" value="1"/>
</dbReference>
<dbReference type="Pfam" id="PF01198">
    <property type="entry name" value="Ribosomal_L31e"/>
    <property type="match status" value="1"/>
</dbReference>
<dbReference type="EMBL" id="CP000852">
    <property type="protein sequence ID" value="ABW01050.1"/>
    <property type="molecule type" value="Genomic_DNA"/>
</dbReference>
<keyword evidence="3 5" id="KW-0687">Ribonucleoprotein</keyword>
<reference evidence="6 7" key="1">
    <citation type="submission" date="2007-10" db="EMBL/GenBank/DDBJ databases">
        <title>Complete sequence of Caldivirga maquilingensis IC-167.</title>
        <authorList>
            <consortium name="US DOE Joint Genome Institute"/>
            <person name="Copeland A."/>
            <person name="Lucas S."/>
            <person name="Lapidus A."/>
            <person name="Barry K."/>
            <person name="Glavina del Rio T."/>
            <person name="Dalin E."/>
            <person name="Tice H."/>
            <person name="Pitluck S."/>
            <person name="Saunders E."/>
            <person name="Brettin T."/>
            <person name="Bruce D."/>
            <person name="Detter J.C."/>
            <person name="Han C."/>
            <person name="Schmutz J."/>
            <person name="Larimer F."/>
            <person name="Land M."/>
            <person name="Hauser L."/>
            <person name="Kyrpides N."/>
            <person name="Ivanova N."/>
            <person name="Biddle J.F."/>
            <person name="Zhang Z."/>
            <person name="Fitz-Gibbon S.T."/>
            <person name="Lowe T.M."/>
            <person name="Saltikov C."/>
            <person name="House C.H."/>
            <person name="Richardson P."/>
        </authorList>
    </citation>
    <scope>NUCLEOTIDE SEQUENCE [LARGE SCALE GENOMIC DNA]</scope>
    <source>
        <strain evidence="7">ATCC 700844 / DSM 13496 / JCM 10307 / IC-167</strain>
    </source>
</reference>
<dbReference type="Gene3D" id="3.10.440.10">
    <property type="match status" value="1"/>
</dbReference>
<dbReference type="SUPFAM" id="SSF54575">
    <property type="entry name" value="Ribosomal protein L31e"/>
    <property type="match status" value="1"/>
</dbReference>
<proteinExistence type="inferred from homology"/>
<evidence type="ECO:0000256" key="1">
    <source>
        <dbReference type="ARBA" id="ARBA00010808"/>
    </source>
</evidence>
<dbReference type="GO" id="GO:0005840">
    <property type="term" value="C:ribosome"/>
    <property type="evidence" value="ECO:0007669"/>
    <property type="project" value="UniProtKB-KW"/>
</dbReference>
<dbReference type="AlphaFoldDB" id="A8MAL4"/>
<keyword evidence="7" id="KW-1185">Reference proteome</keyword>
<protein>
    <recommendedName>
        <fullName evidence="4 5">Large ribosomal subunit protein eL31</fullName>
    </recommendedName>
</protein>
<dbReference type="KEGG" id="cma:Cmaq_0201"/>
<accession>A8MAL4</accession>
<evidence type="ECO:0000256" key="3">
    <source>
        <dbReference type="ARBA" id="ARBA00023274"/>
    </source>
</evidence>
<dbReference type="InterPro" id="IPR023621">
    <property type="entry name" value="Ribosomal_eL31_dom_sf"/>
</dbReference>
<gene>
    <name evidence="5" type="primary">rpl31e</name>
    <name evidence="6" type="ordered locus">Cmaq_0201</name>
</gene>
<dbReference type="eggNOG" id="arCOG04473">
    <property type="taxonomic scope" value="Archaea"/>
</dbReference>
<sequence length="86" mass="10010">MSSNEIILTINLRDVKEASRRIRAPYAARFIKRIIARYVKVDEDKVKLNENLNNLLWSRGIQKPPSRIKVKVTKREDGSVLVEYQG</sequence>
<dbReference type="GeneID" id="5709734"/>
<evidence type="ECO:0000256" key="4">
    <source>
        <dbReference type="ARBA" id="ARBA00035230"/>
    </source>
</evidence>
<name>A8MAL4_CALMQ</name>
<dbReference type="GO" id="GO:0003735">
    <property type="term" value="F:structural constituent of ribosome"/>
    <property type="evidence" value="ECO:0007669"/>
    <property type="project" value="InterPro"/>
</dbReference>
<evidence type="ECO:0000313" key="7">
    <source>
        <dbReference type="Proteomes" id="UP000001137"/>
    </source>
</evidence>
<dbReference type="SMART" id="SM01380">
    <property type="entry name" value="Ribosomal_L31e"/>
    <property type="match status" value="1"/>
</dbReference>
<dbReference type="RefSeq" id="WP_012185270.1">
    <property type="nucleotide sequence ID" value="NC_009954.1"/>
</dbReference>
<dbReference type="HAMAP" id="MF_00410">
    <property type="entry name" value="Ribosomal_eL31"/>
    <property type="match status" value="1"/>
</dbReference>
<dbReference type="HOGENOM" id="CLU_112570_3_2_2"/>
<organism evidence="6 7">
    <name type="scientific">Caldivirga maquilingensis (strain ATCC 700844 / DSM 13496 / JCM 10307 / IC-167)</name>
    <dbReference type="NCBI Taxonomy" id="397948"/>
    <lineage>
        <taxon>Archaea</taxon>
        <taxon>Thermoproteota</taxon>
        <taxon>Thermoprotei</taxon>
        <taxon>Thermoproteales</taxon>
        <taxon>Thermoproteaceae</taxon>
        <taxon>Caldivirga</taxon>
    </lineage>
</organism>
<evidence type="ECO:0000256" key="5">
    <source>
        <dbReference type="HAMAP-Rule" id="MF_00410"/>
    </source>
</evidence>
<dbReference type="STRING" id="397948.Cmaq_0201"/>